<sequence>MKKDLKAVTKELKRLAQKTEKIIKQFERLEKAQAAKESKAKKVRKVTEIDPILARIMRDKICATDIILAHIIGSRDAIEFIKSTAGGFKEKVEKKGDTGAAQKIVTEIVQRFKKGNIDLPVLPNIVQDIQNVINEPNSTANDVAGALEKDAVISIRLVSMANSPIYRAAEKIYSVKQAVPRLGFKETQNIVTAIANKNLYETKNNQFRITMEKLWQHSLGCAYCSRIIAKKLRFGDAEQIFMMGLLHDIGKPPLLKAVSENTPEDELLPMNDIVASIQEVHTDFGKEILEHWGFAQDFTRIALEHEGPNFSS</sequence>
<evidence type="ECO:0000259" key="2">
    <source>
        <dbReference type="PROSITE" id="PS51833"/>
    </source>
</evidence>
<proteinExistence type="predicted"/>
<feature type="non-terminal residue" evidence="3">
    <location>
        <position position="312"/>
    </location>
</feature>
<feature type="coiled-coil region" evidence="1">
    <location>
        <begin position="5"/>
        <end position="32"/>
    </location>
</feature>
<dbReference type="CDD" id="cd00077">
    <property type="entry name" value="HDc"/>
    <property type="match status" value="1"/>
</dbReference>
<dbReference type="InterPro" id="IPR003607">
    <property type="entry name" value="HD/PDEase_dom"/>
</dbReference>
<dbReference type="PROSITE" id="PS51833">
    <property type="entry name" value="HDOD"/>
    <property type="match status" value="1"/>
</dbReference>
<comment type="caution">
    <text evidence="3">The sequence shown here is derived from an EMBL/GenBank/DDBJ whole genome shotgun (WGS) entry which is preliminary data.</text>
</comment>
<dbReference type="InterPro" id="IPR052340">
    <property type="entry name" value="RNase_Y/CdgJ"/>
</dbReference>
<dbReference type="AlphaFoldDB" id="X1RHV2"/>
<name>X1RHV2_9ZZZZ</name>
<reference evidence="3" key="1">
    <citation type="journal article" date="2014" name="Front. Microbiol.">
        <title>High frequency of phylogenetically diverse reductive dehalogenase-homologous genes in deep subseafloor sedimentary metagenomes.</title>
        <authorList>
            <person name="Kawai M."/>
            <person name="Futagami T."/>
            <person name="Toyoda A."/>
            <person name="Takaki Y."/>
            <person name="Nishi S."/>
            <person name="Hori S."/>
            <person name="Arai W."/>
            <person name="Tsubouchi T."/>
            <person name="Morono Y."/>
            <person name="Uchiyama I."/>
            <person name="Ito T."/>
            <person name="Fujiyama A."/>
            <person name="Inagaki F."/>
            <person name="Takami H."/>
        </authorList>
    </citation>
    <scope>NUCLEOTIDE SEQUENCE</scope>
    <source>
        <strain evidence="3">Expedition CK06-06</strain>
    </source>
</reference>
<dbReference type="PANTHER" id="PTHR33525:SF3">
    <property type="entry name" value="RIBONUCLEASE Y"/>
    <property type="match status" value="1"/>
</dbReference>
<organism evidence="3">
    <name type="scientific">marine sediment metagenome</name>
    <dbReference type="NCBI Taxonomy" id="412755"/>
    <lineage>
        <taxon>unclassified sequences</taxon>
        <taxon>metagenomes</taxon>
        <taxon>ecological metagenomes</taxon>
    </lineage>
</organism>
<dbReference type="Pfam" id="PF08668">
    <property type="entry name" value="HDOD"/>
    <property type="match status" value="1"/>
</dbReference>
<dbReference type="Gene3D" id="1.10.3210.10">
    <property type="entry name" value="Hypothetical protein af1432"/>
    <property type="match status" value="1"/>
</dbReference>
<dbReference type="NCBIfam" id="TIGR00277">
    <property type="entry name" value="HDIG"/>
    <property type="match status" value="1"/>
</dbReference>
<dbReference type="SUPFAM" id="SSF109604">
    <property type="entry name" value="HD-domain/PDEase-like"/>
    <property type="match status" value="1"/>
</dbReference>
<keyword evidence="1" id="KW-0175">Coiled coil</keyword>
<dbReference type="SMART" id="SM00471">
    <property type="entry name" value="HDc"/>
    <property type="match status" value="1"/>
</dbReference>
<gene>
    <name evidence="3" type="ORF">S12H4_18946</name>
</gene>
<dbReference type="InterPro" id="IPR013976">
    <property type="entry name" value="HDOD"/>
</dbReference>
<protein>
    <recommendedName>
        <fullName evidence="2">HDOD domain-containing protein</fullName>
    </recommendedName>
</protein>
<dbReference type="EMBL" id="BARW01009415">
    <property type="protein sequence ID" value="GAI80193.1"/>
    <property type="molecule type" value="Genomic_DNA"/>
</dbReference>
<dbReference type="PANTHER" id="PTHR33525">
    <property type="match status" value="1"/>
</dbReference>
<evidence type="ECO:0000256" key="1">
    <source>
        <dbReference type="SAM" id="Coils"/>
    </source>
</evidence>
<accession>X1RHV2</accession>
<feature type="domain" description="HDOD" evidence="2">
    <location>
        <begin position="119"/>
        <end position="308"/>
    </location>
</feature>
<dbReference type="InterPro" id="IPR006675">
    <property type="entry name" value="HDIG_dom"/>
</dbReference>
<evidence type="ECO:0000313" key="3">
    <source>
        <dbReference type="EMBL" id="GAI80193.1"/>
    </source>
</evidence>